<sequence>MQIGYSDLLLFPASIEEKIPMFMEQEADYIELLLDGSEWYDLASIYQEKVVSLKNLNVTYAIHPPAWGVNLAIENKELRNAALKQHITALHFAHNIDAHYFVVHPGFYVSPLFHLHTAQELATEAVYTLYKEAKELGIKLVIENVGYNGTSLFTEQEYISFVDQFDPNIIGYVLDTGHAYLNNWNIPNVIEQTSSRLWTMHLNDNHGVEDEHLPIGNGSINWEPIFSALHKQPQLPSYFLLEYGFDVNIKKLREHNQLLLNKIIQAHTSL</sequence>
<dbReference type="EMBL" id="JAXOVW010000010">
    <property type="protein sequence ID" value="MDZ5606889.1"/>
    <property type="molecule type" value="Genomic_DNA"/>
</dbReference>
<accession>A0ABU5JTY0</accession>
<dbReference type="GO" id="GO:0016853">
    <property type="term" value="F:isomerase activity"/>
    <property type="evidence" value="ECO:0007669"/>
    <property type="project" value="UniProtKB-KW"/>
</dbReference>
<dbReference type="Pfam" id="PF01261">
    <property type="entry name" value="AP_endonuc_2"/>
    <property type="match status" value="1"/>
</dbReference>
<name>A0ABU5JTY0_9BACI</name>
<keyword evidence="2" id="KW-0413">Isomerase</keyword>
<dbReference type="PANTHER" id="PTHR12110">
    <property type="entry name" value="HYDROXYPYRUVATE ISOMERASE"/>
    <property type="match status" value="1"/>
</dbReference>
<feature type="domain" description="Xylose isomerase-like TIM barrel" evidence="1">
    <location>
        <begin position="27"/>
        <end position="244"/>
    </location>
</feature>
<protein>
    <submittedName>
        <fullName evidence="2">Sugar phosphate isomerase/epimerase family protein</fullName>
    </submittedName>
</protein>
<keyword evidence="3" id="KW-1185">Reference proteome</keyword>
<dbReference type="InterPro" id="IPR013022">
    <property type="entry name" value="Xyl_isomerase-like_TIM-brl"/>
</dbReference>
<evidence type="ECO:0000259" key="1">
    <source>
        <dbReference type="Pfam" id="PF01261"/>
    </source>
</evidence>
<gene>
    <name evidence="2" type="ORF">U2I54_07175</name>
</gene>
<proteinExistence type="predicted"/>
<dbReference type="Proteomes" id="UP001291930">
    <property type="component" value="Unassembled WGS sequence"/>
</dbReference>
<evidence type="ECO:0000313" key="3">
    <source>
        <dbReference type="Proteomes" id="UP001291930"/>
    </source>
</evidence>
<organism evidence="2 3">
    <name type="scientific">Bacillus bingmayongensis</name>
    <dbReference type="NCBI Taxonomy" id="1150157"/>
    <lineage>
        <taxon>Bacteria</taxon>
        <taxon>Bacillati</taxon>
        <taxon>Bacillota</taxon>
        <taxon>Bacilli</taxon>
        <taxon>Bacillales</taxon>
        <taxon>Bacillaceae</taxon>
        <taxon>Bacillus</taxon>
    </lineage>
</organism>
<dbReference type="SUPFAM" id="SSF51658">
    <property type="entry name" value="Xylose isomerase-like"/>
    <property type="match status" value="1"/>
</dbReference>
<comment type="caution">
    <text evidence="2">The sequence shown here is derived from an EMBL/GenBank/DDBJ whole genome shotgun (WGS) entry which is preliminary data.</text>
</comment>
<dbReference type="RefSeq" id="WP_374217229.1">
    <property type="nucleotide sequence ID" value="NZ_JAXOVW010000010.1"/>
</dbReference>
<dbReference type="InterPro" id="IPR036237">
    <property type="entry name" value="Xyl_isomerase-like_sf"/>
</dbReference>
<dbReference type="PANTHER" id="PTHR12110:SF21">
    <property type="entry name" value="XYLOSE ISOMERASE-LIKE TIM BARREL DOMAIN-CONTAINING PROTEIN"/>
    <property type="match status" value="1"/>
</dbReference>
<dbReference type="Gene3D" id="3.20.20.150">
    <property type="entry name" value="Divalent-metal-dependent TIM barrel enzymes"/>
    <property type="match status" value="1"/>
</dbReference>
<dbReference type="InterPro" id="IPR050312">
    <property type="entry name" value="IolE/XylAMocC-like"/>
</dbReference>
<evidence type="ECO:0000313" key="2">
    <source>
        <dbReference type="EMBL" id="MDZ5606889.1"/>
    </source>
</evidence>
<reference evidence="3" key="1">
    <citation type="submission" date="2023-11" db="EMBL/GenBank/DDBJ databases">
        <title>Genome Sequence of Bacillus pseudomycoides stain BUPM19.</title>
        <authorList>
            <person name="Farhat A."/>
        </authorList>
    </citation>
    <scope>NUCLEOTIDE SEQUENCE [LARGE SCALE GENOMIC DNA]</scope>
    <source>
        <strain evidence="3">BUPM19</strain>
    </source>
</reference>